<dbReference type="GO" id="GO:0016301">
    <property type="term" value="F:kinase activity"/>
    <property type="evidence" value="ECO:0007669"/>
    <property type="project" value="UniProtKB-UniRule"/>
</dbReference>
<evidence type="ECO:0000313" key="3">
    <source>
        <dbReference type="Proteomes" id="UP000000788"/>
    </source>
</evidence>
<accession>A9BCQ5</accession>
<proteinExistence type="inferred from homology"/>
<comment type="similarity">
    <text evidence="1">Belongs to the fructosamine kinase family.</text>
</comment>
<keyword evidence="1" id="KW-0808">Transferase</keyword>
<evidence type="ECO:0000313" key="2">
    <source>
        <dbReference type="EMBL" id="ABX09617.1"/>
    </source>
</evidence>
<dbReference type="AlphaFoldDB" id="A9BCQ5"/>
<sequence length="297" mass="33324">MESYLLEQIIGSKGPLAGAKIKSITAVNGGSIHNAWRLNLNDNEKIFAKTTSIENFEMLQFEEIGLNTLSKYADKSLISLPVPICLQKLETHSILIMPWVNFSNGNKVNLGKGLALVHKTTSESSVGTFGWETNGFIGLGPQTGGWETNWGECFTSLRLIPQIKIAEKWGLKLIELTKLLTKIKSFLNRHNPSPSLVHGDLWQGNAGIDESGLGVIFDPAIWWADREVDIAMTKMFGGFSKEFYLGYEEVWPLPKLWMQRVDIYNLYHLLNHANIFGGIYPNQCIESIKKLNLVLKD</sequence>
<name>A9BCQ5_PROM4</name>
<dbReference type="InterPro" id="IPR011009">
    <property type="entry name" value="Kinase-like_dom_sf"/>
</dbReference>
<dbReference type="STRING" id="93059.P9211_16861"/>
<reference evidence="2 3" key="1">
    <citation type="journal article" date="2007" name="PLoS Genet.">
        <title>Patterns and implications of gene gain and loss in the evolution of Prochlorococcus.</title>
        <authorList>
            <person name="Kettler G.C."/>
            <person name="Martiny A.C."/>
            <person name="Huang K."/>
            <person name="Zucker J."/>
            <person name="Coleman M.L."/>
            <person name="Rodrigue S."/>
            <person name="Chen F."/>
            <person name="Lapidus A."/>
            <person name="Ferriera S."/>
            <person name="Johnson J."/>
            <person name="Steglich C."/>
            <person name="Church G.M."/>
            <person name="Richardson P."/>
            <person name="Chisholm S.W."/>
        </authorList>
    </citation>
    <scope>NUCLEOTIDE SEQUENCE [LARGE SCALE GENOMIC DNA]</scope>
    <source>
        <strain evidence="3">MIT 9211</strain>
    </source>
</reference>
<dbReference type="PANTHER" id="PTHR12149:SF8">
    <property type="entry name" value="PROTEIN-RIBULOSAMINE 3-KINASE"/>
    <property type="match status" value="1"/>
</dbReference>
<dbReference type="Proteomes" id="UP000000788">
    <property type="component" value="Chromosome"/>
</dbReference>
<keyword evidence="3" id="KW-1185">Reference proteome</keyword>
<protein>
    <recommendedName>
        <fullName evidence="4">Ribulosamine/erythrulosamine 3-kinase potentially involved in protein deglycation</fullName>
    </recommendedName>
</protein>
<dbReference type="eggNOG" id="COG3001">
    <property type="taxonomic scope" value="Bacteria"/>
</dbReference>
<evidence type="ECO:0008006" key="4">
    <source>
        <dbReference type="Google" id="ProtNLM"/>
    </source>
</evidence>
<dbReference type="SUPFAM" id="SSF56112">
    <property type="entry name" value="Protein kinase-like (PK-like)"/>
    <property type="match status" value="1"/>
</dbReference>
<dbReference type="Gene3D" id="3.30.200.20">
    <property type="entry name" value="Phosphorylase Kinase, domain 1"/>
    <property type="match status" value="1"/>
</dbReference>
<dbReference type="RefSeq" id="WP_012196237.1">
    <property type="nucleotide sequence ID" value="NC_009976.1"/>
</dbReference>
<dbReference type="PANTHER" id="PTHR12149">
    <property type="entry name" value="FRUCTOSAMINE 3 KINASE-RELATED PROTEIN"/>
    <property type="match status" value="1"/>
</dbReference>
<dbReference type="Gene3D" id="3.90.1200.10">
    <property type="match status" value="1"/>
</dbReference>
<dbReference type="Pfam" id="PF03881">
    <property type="entry name" value="Fructosamin_kin"/>
    <property type="match status" value="1"/>
</dbReference>
<evidence type="ECO:0000256" key="1">
    <source>
        <dbReference type="PIRNR" id="PIRNR006221"/>
    </source>
</evidence>
<gene>
    <name evidence="2" type="ordered locus">P9211_16861</name>
</gene>
<organism evidence="2 3">
    <name type="scientific">Prochlorococcus marinus (strain MIT 9211)</name>
    <dbReference type="NCBI Taxonomy" id="93059"/>
    <lineage>
        <taxon>Bacteria</taxon>
        <taxon>Bacillati</taxon>
        <taxon>Cyanobacteriota</taxon>
        <taxon>Cyanophyceae</taxon>
        <taxon>Synechococcales</taxon>
        <taxon>Prochlorococcaceae</taxon>
        <taxon>Prochlorococcus</taxon>
    </lineage>
</organism>
<keyword evidence="1" id="KW-0418">Kinase</keyword>
<dbReference type="KEGG" id="pmj:P9211_16861"/>
<dbReference type="OrthoDB" id="5291879at2"/>
<dbReference type="PIRSF" id="PIRSF006221">
    <property type="entry name" value="Ketosamine-3-kinase"/>
    <property type="match status" value="1"/>
</dbReference>
<dbReference type="EMBL" id="CP000878">
    <property type="protein sequence ID" value="ABX09617.1"/>
    <property type="molecule type" value="Genomic_DNA"/>
</dbReference>
<dbReference type="HOGENOM" id="CLU_036517_0_1_3"/>
<dbReference type="InterPro" id="IPR016477">
    <property type="entry name" value="Fructo-/Ketosamine-3-kinase"/>
</dbReference>